<dbReference type="Pfam" id="PF00146">
    <property type="entry name" value="NADHdh"/>
    <property type="match status" value="1"/>
</dbReference>
<comment type="similarity">
    <text evidence="5">Belongs to the complex I subunit 1 family.</text>
</comment>
<evidence type="ECO:0000256" key="2">
    <source>
        <dbReference type="ARBA" id="ARBA00022692"/>
    </source>
</evidence>
<feature type="transmembrane region" description="Helical" evidence="6">
    <location>
        <begin position="251"/>
        <end position="272"/>
    </location>
</feature>
<evidence type="ECO:0000256" key="1">
    <source>
        <dbReference type="ARBA" id="ARBA00004141"/>
    </source>
</evidence>
<dbReference type="PANTHER" id="PTHR11432">
    <property type="entry name" value="NADH DEHYDROGENASE SUBUNIT 1"/>
    <property type="match status" value="1"/>
</dbReference>
<evidence type="ECO:0000313" key="8">
    <source>
        <dbReference type="Proteomes" id="UP000190135"/>
    </source>
</evidence>
<proteinExistence type="inferred from homology"/>
<feature type="transmembrane region" description="Helical" evidence="6">
    <location>
        <begin position="225"/>
        <end position="245"/>
    </location>
</feature>
<comment type="subcellular location">
    <subcellularLocation>
        <location evidence="5">Cell membrane</location>
        <topology evidence="5">Multi-pass membrane protein</topology>
    </subcellularLocation>
    <subcellularLocation>
        <location evidence="1">Membrane</location>
        <topology evidence="1">Multi-pass membrane protein</topology>
    </subcellularLocation>
</comment>
<dbReference type="Proteomes" id="UP000190135">
    <property type="component" value="Unassembled WGS sequence"/>
</dbReference>
<protein>
    <submittedName>
        <fullName evidence="7">NADH dehydrogenase subunit H</fullName>
    </submittedName>
</protein>
<dbReference type="GO" id="GO:0005886">
    <property type="term" value="C:plasma membrane"/>
    <property type="evidence" value="ECO:0007669"/>
    <property type="project" value="UniProtKB-SubCell"/>
</dbReference>
<dbReference type="RefSeq" id="WP_078708594.1">
    <property type="nucleotide sequence ID" value="NZ_FUXL01000007.1"/>
</dbReference>
<feature type="transmembrane region" description="Helical" evidence="6">
    <location>
        <begin position="131"/>
        <end position="153"/>
    </location>
</feature>
<evidence type="ECO:0000256" key="6">
    <source>
        <dbReference type="SAM" id="Phobius"/>
    </source>
</evidence>
<evidence type="ECO:0000313" key="7">
    <source>
        <dbReference type="EMBL" id="SKA17097.1"/>
    </source>
</evidence>
<feature type="transmembrane region" description="Helical" evidence="6">
    <location>
        <begin position="100"/>
        <end position="119"/>
    </location>
</feature>
<evidence type="ECO:0000256" key="4">
    <source>
        <dbReference type="ARBA" id="ARBA00023136"/>
    </source>
</evidence>
<feature type="transmembrane region" description="Helical" evidence="6">
    <location>
        <begin position="66"/>
        <end position="88"/>
    </location>
</feature>
<keyword evidence="5" id="KW-0520">NAD</keyword>
<dbReference type="STRING" id="1365950.SAMN05428963_10790"/>
<dbReference type="GO" id="GO:0009060">
    <property type="term" value="P:aerobic respiration"/>
    <property type="evidence" value="ECO:0007669"/>
    <property type="project" value="TreeGrafter"/>
</dbReference>
<evidence type="ECO:0000256" key="5">
    <source>
        <dbReference type="RuleBase" id="RU000471"/>
    </source>
</evidence>
<accession>A0A1T4RMH6</accession>
<feature type="transmembrane region" description="Helical" evidence="6">
    <location>
        <begin position="284"/>
        <end position="306"/>
    </location>
</feature>
<dbReference type="InterPro" id="IPR001694">
    <property type="entry name" value="NADH_UbQ_OxRdtase_su1/FPO"/>
</dbReference>
<dbReference type="PANTHER" id="PTHR11432:SF3">
    <property type="entry name" value="NADH-UBIQUINONE OXIDOREDUCTASE CHAIN 1"/>
    <property type="match status" value="1"/>
</dbReference>
<evidence type="ECO:0000256" key="3">
    <source>
        <dbReference type="ARBA" id="ARBA00022989"/>
    </source>
</evidence>
<dbReference type="GO" id="GO:0003954">
    <property type="term" value="F:NADH dehydrogenase activity"/>
    <property type="evidence" value="ECO:0007669"/>
    <property type="project" value="TreeGrafter"/>
</dbReference>
<keyword evidence="8" id="KW-1185">Reference proteome</keyword>
<gene>
    <name evidence="7" type="ORF">SAMN05428963_10790</name>
</gene>
<name>A0A1T4RMH6_9HYPH</name>
<keyword evidence="2 5" id="KW-0812">Transmembrane</keyword>
<keyword evidence="4 6" id="KW-0472">Membrane</keyword>
<dbReference type="OrthoDB" id="7988299at2"/>
<dbReference type="AlphaFoldDB" id="A0A1T4RMH6"/>
<organism evidence="7 8">
    <name type="scientific">Consotaella salsifontis</name>
    <dbReference type="NCBI Taxonomy" id="1365950"/>
    <lineage>
        <taxon>Bacteria</taxon>
        <taxon>Pseudomonadati</taxon>
        <taxon>Pseudomonadota</taxon>
        <taxon>Alphaproteobacteria</taxon>
        <taxon>Hyphomicrobiales</taxon>
        <taxon>Aurantimonadaceae</taxon>
        <taxon>Consotaella</taxon>
    </lineage>
</organism>
<dbReference type="EMBL" id="FUXL01000007">
    <property type="protein sequence ID" value="SKA17097.1"/>
    <property type="molecule type" value="Genomic_DNA"/>
</dbReference>
<sequence length="307" mass="32287">MTQMLAILILLLFLTAGIAAAAMLDRAIPALVAGRPMKSSLSAPFAVAAAMAIAPKSDTEHPDRVGWVLAPILYFTLAAVGLSVVPLSPRLVAAPSEVGIVLWGACEALTVVAVFLHGWSANAPLPLMGAYRYVAIGLPAMLLSMFVLIGAALPAQSLGLVEIVESQRDVWNVVRQPAGLVLFLMLGLSVSLRGPFDYADPYDLAGGTQAEVSGAARLSWRLARLAMLVSVSAMTATVFLGGYLGPVLPGFVWLALKSALVLVALVAAGNWFARMPPARMMSFLWLALLPLSFLMLAAVGVELLLWG</sequence>
<reference evidence="7 8" key="1">
    <citation type="submission" date="2017-02" db="EMBL/GenBank/DDBJ databases">
        <authorList>
            <person name="Peterson S.W."/>
        </authorList>
    </citation>
    <scope>NUCLEOTIDE SEQUENCE [LARGE SCALE GENOMIC DNA]</scope>
    <source>
        <strain evidence="7 8">USBA 369</strain>
    </source>
</reference>
<keyword evidence="3 6" id="KW-1133">Transmembrane helix</keyword>